<keyword evidence="2" id="KW-1185">Reference proteome</keyword>
<dbReference type="Proteomes" id="UP000694385">
    <property type="component" value="Unassembled WGS sequence"/>
</dbReference>
<dbReference type="InterPro" id="IPR033333">
    <property type="entry name" value="FANCB"/>
</dbReference>
<dbReference type="GO" id="GO:2000042">
    <property type="term" value="P:negative regulation of double-strand break repair via homologous recombination"/>
    <property type="evidence" value="ECO:0007669"/>
    <property type="project" value="TreeGrafter"/>
</dbReference>
<dbReference type="AlphaFoldDB" id="A0A8C5KIX1"/>
<reference evidence="1" key="1">
    <citation type="submission" date="2025-08" db="UniProtKB">
        <authorList>
            <consortium name="Ensembl"/>
        </authorList>
    </citation>
    <scope>IDENTIFICATION</scope>
</reference>
<dbReference type="GO" id="GO:0036297">
    <property type="term" value="P:interstrand cross-link repair"/>
    <property type="evidence" value="ECO:0007669"/>
    <property type="project" value="InterPro"/>
</dbReference>
<dbReference type="Ensembl" id="ENSJJAT00000015189.1">
    <property type="protein sequence ID" value="ENSJJAP00000008752.1"/>
    <property type="gene ID" value="ENSJJAG00000012826.1"/>
</dbReference>
<dbReference type="GO" id="GO:0043240">
    <property type="term" value="C:Fanconi anaemia nuclear complex"/>
    <property type="evidence" value="ECO:0007669"/>
    <property type="project" value="InterPro"/>
</dbReference>
<evidence type="ECO:0000313" key="1">
    <source>
        <dbReference type="Ensembl" id="ENSJJAP00000008752.1"/>
    </source>
</evidence>
<dbReference type="GeneTree" id="ENSGT00390000009885"/>
<gene>
    <name evidence="1" type="primary">Fancb</name>
</gene>
<proteinExistence type="predicted"/>
<dbReference type="PANTHER" id="PTHR28450">
    <property type="entry name" value="FANCONI ANEMIA GROUP B PROTEIN"/>
    <property type="match status" value="1"/>
</dbReference>
<dbReference type="OMA" id="LAFHRVC"/>
<dbReference type="GO" id="GO:1990414">
    <property type="term" value="P:replication-born double-strand break repair via sister chromatid exchange"/>
    <property type="evidence" value="ECO:0007669"/>
    <property type="project" value="TreeGrafter"/>
</dbReference>
<name>A0A8C5KIX1_JACJA</name>
<evidence type="ECO:0000313" key="2">
    <source>
        <dbReference type="Proteomes" id="UP000694385"/>
    </source>
</evidence>
<dbReference type="PANTHER" id="PTHR28450:SF1">
    <property type="entry name" value="FANCONI ANEMIA GROUP B PROTEIN"/>
    <property type="match status" value="1"/>
</dbReference>
<dbReference type="GO" id="GO:1905168">
    <property type="term" value="P:positive regulation of double-strand break repair via homologous recombination"/>
    <property type="evidence" value="ECO:0007669"/>
    <property type="project" value="TreeGrafter"/>
</dbReference>
<accession>A0A8C5KIX1</accession>
<protein>
    <submittedName>
        <fullName evidence="1">Fanconi anemia, complementation group B</fullName>
    </submittedName>
</protein>
<sequence length="832" mass="94290">MSFHTQGRLLCYNGEVLVFHLKEGDFADNRPANGSILHVRRMVFDGQTRKFILKSTGFYNMKENHSNLKIVSCNSVSDFRTGINLPCILIQNTEYNNVFNYYLLLLHRTNKFERCLSFKLNYELKNDLWVLNGPLVFWQHVKTFFCVSSQVEKVTSVSVNFSSIKWIGEIENRGMVLLGLTEHFSFERGSTPEHSKSDYAVCNTKFCAYALESQEILSDRYIVPPIYSSIVTCVHVCTTEIVNNQLRMSLIILTQKNQLILFQNGSPKSVCHLPFPDPCAVQVLDSGKGKLFFIVSFRSSDACAVSAKTFQVVAKWEKLSSVLVDDFTGAGTEQVLLVWADCPSSDPLISFKITDIINYSSDPLDYKGDALMEGQHENCYLVVSPLEADFTFIRGLRQHLLLQENIIAKSWKVLINLIQGKDNSTSSEEEESLVPFFDEENCVHAIDENLPESIQDPEVVVEKMWCHVLDDSFVVGVKVTSVKSSNDVTLSLLIDQSCGSTFQLIKCQNRVMSTDCFPAPYLVPCEEDPEVKRIKLTADSKGDENHSCGQPLKKASVYIITAVTSLPPLLAFSKFHCTVLLHISERESDGYAESRCIPCGRLHLKLEDLSRRKYLLTFPKKNSIENMEDLFSLLAVLHKSCFYVTSPHYALNLMKIWLLEYMKCEVIREFPEIYLYKKLGNCCKILLHWKQRTAFEGILTLYCRSQRVLLQCLHDLNIALPVNCCFRYLKFGSEGFLIDHLASALERELVTLSSLSMLASDHVRSKFVQECEASQQQHSALSPTPARTEVHRERAVLGTNLKVSGTAFTEGTLKLAETELKSDLIAKKLAYL</sequence>
<reference evidence="1" key="2">
    <citation type="submission" date="2025-09" db="UniProtKB">
        <authorList>
            <consortium name="Ensembl"/>
        </authorList>
    </citation>
    <scope>IDENTIFICATION</scope>
</reference>
<organism evidence="1 2">
    <name type="scientific">Jaculus jaculus</name>
    <name type="common">Lesser Egyptian jerboa</name>
    <dbReference type="NCBI Taxonomy" id="51337"/>
    <lineage>
        <taxon>Eukaryota</taxon>
        <taxon>Metazoa</taxon>
        <taxon>Chordata</taxon>
        <taxon>Craniata</taxon>
        <taxon>Vertebrata</taxon>
        <taxon>Euteleostomi</taxon>
        <taxon>Mammalia</taxon>
        <taxon>Eutheria</taxon>
        <taxon>Euarchontoglires</taxon>
        <taxon>Glires</taxon>
        <taxon>Rodentia</taxon>
        <taxon>Myomorpha</taxon>
        <taxon>Dipodoidea</taxon>
        <taxon>Dipodidae</taxon>
        <taxon>Dipodinae</taxon>
        <taxon>Jaculus</taxon>
    </lineage>
</organism>